<dbReference type="GO" id="GO:0016116">
    <property type="term" value="P:carotenoid metabolic process"/>
    <property type="evidence" value="ECO:0007669"/>
    <property type="project" value="InterPro"/>
</dbReference>
<dbReference type="AlphaFoldDB" id="I2F7V6"/>
<dbReference type="Pfam" id="PF13450">
    <property type="entry name" value="NAD_binding_8"/>
    <property type="match status" value="1"/>
</dbReference>
<evidence type="ECO:0000313" key="1">
    <source>
        <dbReference type="EMBL" id="AFK08009.1"/>
    </source>
</evidence>
<dbReference type="PANTHER" id="PTHR46313">
    <property type="match status" value="1"/>
</dbReference>
<dbReference type="RefSeq" id="WP_014731751.1">
    <property type="nucleotide sequence ID" value="NC_017934.1"/>
</dbReference>
<gene>
    <name evidence="1" type="ORF">Theba_2391</name>
</gene>
<organism evidence="1 2">
    <name type="scientific">Mesotoga prima MesG1.Ag.4.2</name>
    <dbReference type="NCBI Taxonomy" id="660470"/>
    <lineage>
        <taxon>Bacteria</taxon>
        <taxon>Thermotogati</taxon>
        <taxon>Thermotogota</taxon>
        <taxon>Thermotogae</taxon>
        <taxon>Kosmotogales</taxon>
        <taxon>Kosmotogaceae</taxon>
        <taxon>Mesotoga</taxon>
    </lineage>
</organism>
<dbReference type="SUPFAM" id="SSF51905">
    <property type="entry name" value="FAD/NAD(P)-binding domain"/>
    <property type="match status" value="1"/>
</dbReference>
<keyword evidence="2" id="KW-1185">Reference proteome</keyword>
<name>I2F7V6_9BACT</name>
<dbReference type="InterPro" id="IPR045892">
    <property type="entry name" value="CrtISO-like"/>
</dbReference>
<dbReference type="EMBL" id="CP003532">
    <property type="protein sequence ID" value="AFK08009.1"/>
    <property type="molecule type" value="Genomic_DNA"/>
</dbReference>
<dbReference type="PANTHER" id="PTHR46313:SF3">
    <property type="entry name" value="PROLYCOPENE ISOMERASE, CHLOROPLASTIC"/>
    <property type="match status" value="1"/>
</dbReference>
<dbReference type="KEGG" id="mpg:Theba_2391"/>
<dbReference type="eggNOG" id="COG1233">
    <property type="taxonomic scope" value="Bacteria"/>
</dbReference>
<dbReference type="Proteomes" id="UP000002881">
    <property type="component" value="Chromosome"/>
</dbReference>
<proteinExistence type="predicted"/>
<dbReference type="Gene3D" id="3.50.50.60">
    <property type="entry name" value="FAD/NAD(P)-binding domain"/>
    <property type="match status" value="2"/>
</dbReference>
<sequence precursor="true">MSKIAIIGSGIGGLAAGCYARMNGLESVILEKADKPGGLCTSWDKGDYIFDGCIRHLAGLKPGTPLNNMWKDIGAMPSDIYFPEELVKAVDEKGNELTVFYDLEKLEAEMKRISPEDSELIEDYIRAIRRLSNTDLMEVGFWGFRDWLRNISVLIKNRKVSKYSMLSFAQRFKSPVLREFFPVIQYGWANIPLTLNLGVMAGSVGKRYGRYLGGSAEFIKSVADRYSSLGGEILYNSSVERIIEDSGKAVGVRLENGTEISANYVISDAYGYDTFMKMIDERHLTDRLRSMYSKPIDRMMMGLHVSFGVNMDLSDKPNTISFFLDEPIEIAGDNCSIINLLNYSYDKKLAPKGKTSIKAMYDTYYSYWEELSKDQKKYEEEKAIIASRTIEAIERFIPGIGEAVEATDVATPITTERFTSNARGYGSKEDFRLRDTLKGFLNKPMTLKSLKNFFVIGHSIGGTNLYGCAAMGRNTIRRICKMEHRNFVAS</sequence>
<accession>I2F7V6</accession>
<protein>
    <submittedName>
        <fullName evidence="1">Phytoene dehydrogenase-like oxidoreductase</fullName>
    </submittedName>
</protein>
<dbReference type="GeneID" id="87108105"/>
<dbReference type="STRING" id="660470.Theba_2391"/>
<reference evidence="1 2" key="1">
    <citation type="journal article" date="2012" name="Genome Biol. Evol.">
        <title>Genome Sequence of the Mesophilic Thermotogales Bacterium Mesotoga prima MesG1.Ag.4.2 Reveals the Largest Thermotogales Genome To Date.</title>
        <authorList>
            <person name="Zhaxybayeva O."/>
            <person name="Swithers K.S."/>
            <person name="Foght J."/>
            <person name="Green A.G."/>
            <person name="Bruce D."/>
            <person name="Detter C."/>
            <person name="Han S."/>
            <person name="Teshima H."/>
            <person name="Han J."/>
            <person name="Woyke T."/>
            <person name="Pitluck S."/>
            <person name="Nolan M."/>
            <person name="Ivanova N."/>
            <person name="Pati A."/>
            <person name="Land M.L."/>
            <person name="Dlutek M."/>
            <person name="Doolittle W.F."/>
            <person name="Noll K.M."/>
            <person name="Nesbo C.L."/>
        </authorList>
    </citation>
    <scope>NUCLEOTIDE SEQUENCE [LARGE SCALE GENOMIC DNA]</scope>
    <source>
        <strain evidence="2">mesG1.Ag.4.2</strain>
    </source>
</reference>
<dbReference type="InterPro" id="IPR036188">
    <property type="entry name" value="FAD/NAD-bd_sf"/>
</dbReference>
<evidence type="ECO:0000313" key="2">
    <source>
        <dbReference type="Proteomes" id="UP000002881"/>
    </source>
</evidence>
<dbReference type="HOGENOM" id="CLU_019722_3_0_0"/>
<dbReference type="PROSITE" id="PS51257">
    <property type="entry name" value="PROKAR_LIPOPROTEIN"/>
    <property type="match status" value="1"/>
</dbReference>